<comment type="catalytic activity">
    <reaction evidence="1">
        <text>Release of a C-terminal amino acid with broad specificity, except for -Pro.</text>
        <dbReference type="EC" id="3.4.17.19"/>
    </reaction>
</comment>
<dbReference type="CDD" id="cd06460">
    <property type="entry name" value="M32_Taq"/>
    <property type="match status" value="1"/>
</dbReference>
<protein>
    <recommendedName>
        <fullName evidence="1">Metal-dependent carboxypeptidase</fullName>
        <ecNumber evidence="1">3.4.17.19</ecNumber>
    </recommendedName>
</protein>
<reference evidence="3" key="1">
    <citation type="journal article" date="2019" name="Int. J. Syst. Evol. Microbiol.">
        <title>The Global Catalogue of Microorganisms (GCM) 10K type strain sequencing project: providing services to taxonomists for standard genome sequencing and annotation.</title>
        <authorList>
            <consortium name="The Broad Institute Genomics Platform"/>
            <consortium name="The Broad Institute Genome Sequencing Center for Infectious Disease"/>
            <person name="Wu L."/>
            <person name="Ma J."/>
        </authorList>
    </citation>
    <scope>NUCLEOTIDE SEQUENCE [LARGE SCALE GENOMIC DNA]</scope>
    <source>
        <strain evidence="3">KCTC 3950</strain>
    </source>
</reference>
<dbReference type="PROSITE" id="PS52034">
    <property type="entry name" value="PEPTIDASE_M32"/>
    <property type="match status" value="1"/>
</dbReference>
<dbReference type="PIRSF" id="PIRSF006615">
    <property type="entry name" value="Zn_crbxpep_Taq"/>
    <property type="match status" value="1"/>
</dbReference>
<name>A0ABW5PB88_9BACL</name>
<dbReference type="GO" id="GO:0004180">
    <property type="term" value="F:carboxypeptidase activity"/>
    <property type="evidence" value="ECO:0007669"/>
    <property type="project" value="UniProtKB-KW"/>
</dbReference>
<dbReference type="Pfam" id="PF02074">
    <property type="entry name" value="Peptidase_M32"/>
    <property type="match status" value="1"/>
</dbReference>
<comment type="similarity">
    <text evidence="1">Belongs to the peptidase M32 family.</text>
</comment>
<keyword evidence="3" id="KW-1185">Reference proteome</keyword>
<dbReference type="EMBL" id="JBHUME010000005">
    <property type="protein sequence ID" value="MFD2612121.1"/>
    <property type="molecule type" value="Genomic_DNA"/>
</dbReference>
<dbReference type="EC" id="3.4.17.19" evidence="1"/>
<comment type="function">
    <text evidence="1">Broad specificity carboxypetidase that releases amino acids sequentially from the C-terminus, including neutral, aromatic, polar and basic residues.</text>
</comment>
<keyword evidence="1" id="KW-0479">Metal-binding</keyword>
<evidence type="ECO:0000256" key="1">
    <source>
        <dbReference type="PIRNR" id="PIRNR006615"/>
    </source>
</evidence>
<keyword evidence="1" id="KW-0482">Metalloprotease</keyword>
<dbReference type="PANTHER" id="PTHR34217">
    <property type="entry name" value="METAL-DEPENDENT CARBOXYPEPTIDASE"/>
    <property type="match status" value="1"/>
</dbReference>
<keyword evidence="1 2" id="KW-0378">Hydrolase</keyword>
<comment type="caution">
    <text evidence="2">The sequence shown here is derived from an EMBL/GenBank/DDBJ whole genome shotgun (WGS) entry which is preliminary data.</text>
</comment>
<dbReference type="InterPro" id="IPR001333">
    <property type="entry name" value="Peptidase_M32_Taq"/>
</dbReference>
<organism evidence="2 3">
    <name type="scientific">Paenibacillus gansuensis</name>
    <dbReference type="NCBI Taxonomy" id="306542"/>
    <lineage>
        <taxon>Bacteria</taxon>
        <taxon>Bacillati</taxon>
        <taxon>Bacillota</taxon>
        <taxon>Bacilli</taxon>
        <taxon>Bacillales</taxon>
        <taxon>Paenibacillaceae</taxon>
        <taxon>Paenibacillus</taxon>
    </lineage>
</organism>
<dbReference type="PANTHER" id="PTHR34217:SF1">
    <property type="entry name" value="CARBOXYPEPTIDASE 1"/>
    <property type="match status" value="1"/>
</dbReference>
<sequence>MSSNVHTTLEQFLGITRKIKRYNEALGVMYWDLRTGAPRKGAETRSEVIGELSSDMFKLQTSEELGKLIDALSEPGAYEQLKELDRKILAETKKEYDRSKKIPAELYQEYVVLTTHAETLWEDAKHNSDYAMFQPYLEKIIDFNKQFIQLWGQKETPYDTLLDIYEPGMTVAKLDQVFGELRSSIVPLAAAVKNSDHQPDTSMLKHSFEKDRQKEFSHYILGQLGYDFEAGRLDESVHPFATGLNPGDVRITTHYYENDPTIALFGTIHECGHALYEQNISKDLIGTPLSEGTSMGIHESQSRFWENMVGRSKPFWQRYFGELKRLYPEQFHGVEAEDFYRAINVSEPTLIRIFADELTYNLHIMIRYEMEKAIFNEGVAVSDLPALWNAKYREYLGIEPSTDAEGVLQDVHWAGGAFGYFPSYALGNMYAAQMMNTLKKEKPDFDELVREGNLLPVKEWFTERVYQYGKSKTPSEIIRDVTGEELNPSYLVEYLTAKYADIYKL</sequence>
<keyword evidence="1" id="KW-0645">Protease</keyword>
<dbReference type="Proteomes" id="UP001597541">
    <property type="component" value="Unassembled WGS sequence"/>
</dbReference>
<evidence type="ECO:0000313" key="3">
    <source>
        <dbReference type="Proteomes" id="UP001597541"/>
    </source>
</evidence>
<gene>
    <name evidence="2" type="ORF">ACFSUF_06725</name>
</gene>
<evidence type="ECO:0000313" key="2">
    <source>
        <dbReference type="EMBL" id="MFD2612121.1"/>
    </source>
</evidence>
<dbReference type="Gene3D" id="1.10.1370.30">
    <property type="match status" value="1"/>
</dbReference>
<keyword evidence="1 2" id="KW-0121">Carboxypeptidase</keyword>
<accession>A0ABW5PB88</accession>
<proteinExistence type="inferred from homology"/>
<dbReference type="SUPFAM" id="SSF55486">
    <property type="entry name" value="Metalloproteases ('zincins'), catalytic domain"/>
    <property type="match status" value="1"/>
</dbReference>
<dbReference type="PRINTS" id="PR00998">
    <property type="entry name" value="CRBOXYPTASET"/>
</dbReference>
<dbReference type="RefSeq" id="WP_377601368.1">
    <property type="nucleotide sequence ID" value="NZ_JBHUME010000005.1"/>
</dbReference>